<reference evidence="5 6" key="1">
    <citation type="submission" date="2018-12" db="EMBL/GenBank/DDBJ databases">
        <title>The whole draft genome of Aquabacterium sp. SJQ9.</title>
        <authorList>
            <person name="Sun L."/>
            <person name="Gao X."/>
            <person name="Chen W."/>
            <person name="Huang K."/>
        </authorList>
    </citation>
    <scope>NUCLEOTIDE SEQUENCE [LARGE SCALE GENOMIC DNA]</scope>
    <source>
        <strain evidence="5 6">SJQ9</strain>
    </source>
</reference>
<dbReference type="InterPro" id="IPR059020">
    <property type="entry name" value="CapW_CTD"/>
</dbReference>
<sequence length="387" mass="43355">MSPWPTAKLLTIDIGNTWLSARPRGKRGSCRARMLKVKKVYAYFLCASTNYTIAMKNRTLRHRSPEASRASPPPEQEEKLPESHGAGTSVGAGTSGLANTDAGTVKWSQERRLRFIDFRLQWDGRINRRDVTEFFKISVPQASADIARYTDLAPENLAYDTSSRTYVATRAFAPRYQTSGAGQYLSQLLALERQILTADQAFLAFRPPVASVPLPNRTVDPQTLSLVVQAIASRAKLQIQYQSITRDEPLDRLISPHAFGYDGLRWHVRAYCHMRGGFRDFVLGRIMAPGALIASEVDPQQDVEWNSTVDLILTPNESLSPMQRKGVEVDYGMTNGMVTLPCRQAMLFYTLRTLNFEPSGAPRKGERQVVIANLEKIRPWLPKPGQA</sequence>
<dbReference type="InterPro" id="IPR026881">
    <property type="entry name" value="WYL_dom"/>
</dbReference>
<evidence type="ECO:0000259" key="4">
    <source>
        <dbReference type="Pfam" id="PF26109"/>
    </source>
</evidence>
<proteinExistence type="predicted"/>
<dbReference type="Proteomes" id="UP000269265">
    <property type="component" value="Unassembled WGS sequence"/>
</dbReference>
<dbReference type="PROSITE" id="PS52050">
    <property type="entry name" value="WYL"/>
    <property type="match status" value="1"/>
</dbReference>
<comment type="caution">
    <text evidence="5">The sequence shown here is derived from an EMBL/GenBank/DDBJ whole genome shotgun (WGS) entry which is preliminary data.</text>
</comment>
<feature type="domain" description="DNA-binding transcriptional repressor CapW winged helix-turn-helix" evidence="4">
    <location>
        <begin position="109"/>
        <end position="188"/>
    </location>
</feature>
<name>A0A3R8TRW2_9BURK</name>
<dbReference type="PANTHER" id="PTHR34580">
    <property type="match status" value="1"/>
</dbReference>
<dbReference type="InterPro" id="IPR059019">
    <property type="entry name" value="WHD_CapW"/>
</dbReference>
<evidence type="ECO:0000313" key="6">
    <source>
        <dbReference type="Proteomes" id="UP000269265"/>
    </source>
</evidence>
<accession>A0A3R8TRW2</accession>
<evidence type="ECO:0000256" key="1">
    <source>
        <dbReference type="SAM" id="MobiDB-lite"/>
    </source>
</evidence>
<dbReference type="EMBL" id="RSED01000012">
    <property type="protein sequence ID" value="RRS03452.1"/>
    <property type="molecule type" value="Genomic_DNA"/>
</dbReference>
<dbReference type="Pfam" id="PF26107">
    <property type="entry name" value="BrxR_CTD"/>
    <property type="match status" value="1"/>
</dbReference>
<keyword evidence="6" id="KW-1185">Reference proteome</keyword>
<feature type="region of interest" description="Disordered" evidence="1">
    <location>
        <begin position="61"/>
        <end position="97"/>
    </location>
</feature>
<evidence type="ECO:0000313" key="5">
    <source>
        <dbReference type="EMBL" id="RRS03452.1"/>
    </source>
</evidence>
<dbReference type="AlphaFoldDB" id="A0A3R8TRW2"/>
<protein>
    <submittedName>
        <fullName evidence="5">WYL domain-containing protein</fullName>
    </submittedName>
</protein>
<feature type="domain" description="DNA-binding transcriptional repressor CapW C-terminal dimerisation" evidence="3">
    <location>
        <begin position="308"/>
        <end position="377"/>
    </location>
</feature>
<organism evidence="5 6">
    <name type="scientific">Aquabacterium soli</name>
    <dbReference type="NCBI Taxonomy" id="2493092"/>
    <lineage>
        <taxon>Bacteria</taxon>
        <taxon>Pseudomonadati</taxon>
        <taxon>Pseudomonadota</taxon>
        <taxon>Betaproteobacteria</taxon>
        <taxon>Burkholderiales</taxon>
        <taxon>Aquabacterium</taxon>
    </lineage>
</organism>
<gene>
    <name evidence="5" type="ORF">EIP75_16045</name>
</gene>
<dbReference type="Pfam" id="PF26109">
    <property type="entry name" value="WHD_BrxR"/>
    <property type="match status" value="1"/>
</dbReference>
<dbReference type="InterPro" id="IPR051534">
    <property type="entry name" value="CBASS_pafABC_assoc_protein"/>
</dbReference>
<evidence type="ECO:0000259" key="2">
    <source>
        <dbReference type="Pfam" id="PF13280"/>
    </source>
</evidence>
<dbReference type="Pfam" id="PF13280">
    <property type="entry name" value="WYL"/>
    <property type="match status" value="1"/>
</dbReference>
<evidence type="ECO:0000259" key="3">
    <source>
        <dbReference type="Pfam" id="PF26107"/>
    </source>
</evidence>
<feature type="domain" description="WYL" evidence="2">
    <location>
        <begin position="223"/>
        <end position="286"/>
    </location>
</feature>
<dbReference type="PANTHER" id="PTHR34580:SF3">
    <property type="entry name" value="PROTEIN PAFB"/>
    <property type="match status" value="1"/>
</dbReference>